<dbReference type="Gene3D" id="3.30.160.60">
    <property type="entry name" value="Classic Zinc Finger"/>
    <property type="match status" value="1"/>
</dbReference>
<dbReference type="PROSITE" id="PS00028">
    <property type="entry name" value="ZINC_FINGER_C2H2_1"/>
    <property type="match status" value="1"/>
</dbReference>
<accession>A0A7R8W4P6</accession>
<feature type="non-terminal residue" evidence="2">
    <location>
        <position position="82"/>
    </location>
</feature>
<evidence type="ECO:0000256" key="1">
    <source>
        <dbReference type="SAM" id="MobiDB-lite"/>
    </source>
</evidence>
<feature type="region of interest" description="Disordered" evidence="1">
    <location>
        <begin position="1"/>
        <end position="56"/>
    </location>
</feature>
<feature type="compositionally biased region" description="Basic residues" evidence="1">
    <location>
        <begin position="41"/>
        <end position="56"/>
    </location>
</feature>
<reference evidence="2" key="1">
    <citation type="submission" date="2020-11" db="EMBL/GenBank/DDBJ databases">
        <authorList>
            <person name="Tran Van P."/>
        </authorList>
    </citation>
    <scope>NUCLEOTIDE SEQUENCE</scope>
</reference>
<dbReference type="SUPFAM" id="SSF57667">
    <property type="entry name" value="beta-beta-alpha zinc fingers"/>
    <property type="match status" value="1"/>
</dbReference>
<sequence>MAETKIYIEEPSLETSRSQAEAAVKEAAETTTESETTGHQPSRKTKRKSPRTKKPAVHYDCAVCGKQFKKRSLRKNHERVHR</sequence>
<proteinExistence type="predicted"/>
<evidence type="ECO:0000313" key="2">
    <source>
        <dbReference type="EMBL" id="CAD7224849.1"/>
    </source>
</evidence>
<name>A0A7R8W4P6_9CRUS</name>
<dbReference type="PROSITE" id="PS50157">
    <property type="entry name" value="ZINC_FINGER_C2H2_2"/>
    <property type="match status" value="1"/>
</dbReference>
<dbReference type="AlphaFoldDB" id="A0A7R8W4P6"/>
<protein>
    <submittedName>
        <fullName evidence="2">Uncharacterized protein</fullName>
    </submittedName>
</protein>
<dbReference type="EMBL" id="OB660451">
    <property type="protein sequence ID" value="CAD7224849.1"/>
    <property type="molecule type" value="Genomic_DNA"/>
</dbReference>
<dbReference type="InterPro" id="IPR013087">
    <property type="entry name" value="Znf_C2H2_type"/>
</dbReference>
<dbReference type="InterPro" id="IPR036236">
    <property type="entry name" value="Znf_C2H2_sf"/>
</dbReference>
<gene>
    <name evidence="2" type="ORF">CTOB1V02_LOCUS2802</name>
</gene>
<organism evidence="2">
    <name type="scientific">Cyprideis torosa</name>
    <dbReference type="NCBI Taxonomy" id="163714"/>
    <lineage>
        <taxon>Eukaryota</taxon>
        <taxon>Metazoa</taxon>
        <taxon>Ecdysozoa</taxon>
        <taxon>Arthropoda</taxon>
        <taxon>Crustacea</taxon>
        <taxon>Oligostraca</taxon>
        <taxon>Ostracoda</taxon>
        <taxon>Podocopa</taxon>
        <taxon>Podocopida</taxon>
        <taxon>Cytherocopina</taxon>
        <taxon>Cytheroidea</taxon>
        <taxon>Cytherideidae</taxon>
        <taxon>Cyprideis</taxon>
    </lineage>
</organism>